<dbReference type="InterPro" id="IPR036179">
    <property type="entry name" value="Ig-like_dom_sf"/>
</dbReference>
<dbReference type="EC" id="2.7.11.18" evidence="12"/>
<feature type="domain" description="Ig-like" evidence="8">
    <location>
        <begin position="370"/>
        <end position="456"/>
    </location>
</feature>
<dbReference type="FunFam" id="2.60.40.10:FF:001084">
    <property type="entry name" value="obscurin-like isoform X3"/>
    <property type="match status" value="3"/>
</dbReference>
<dbReference type="InterPro" id="IPR003961">
    <property type="entry name" value="FN3_dom"/>
</dbReference>
<dbReference type="PaxDb" id="7955-ENSDARP00000122095"/>
<evidence type="ECO:0000259" key="9">
    <source>
        <dbReference type="PROSITE" id="PS50853"/>
    </source>
</evidence>
<feature type="domain" description="Ig-like" evidence="8">
    <location>
        <begin position="924"/>
        <end position="1001"/>
    </location>
</feature>
<evidence type="ECO:0000256" key="6">
    <source>
        <dbReference type="ARBA" id="ARBA00023319"/>
    </source>
</evidence>
<protein>
    <submittedName>
        <fullName evidence="10">Obscurin-like cytoskeletal adaptor 1a</fullName>
    </submittedName>
    <submittedName>
        <fullName evidence="12">Obscurin-like protein 1a</fullName>
        <ecNumber evidence="12">2.7.11.18</ecNumber>
    </submittedName>
</protein>
<dbReference type="HOGENOM" id="CLU_000630_0_0_1"/>
<evidence type="ECO:0000313" key="13">
    <source>
        <dbReference type="ZFIN" id="ZDB-GENE-060503-649"/>
    </source>
</evidence>
<dbReference type="Ensembl" id="ENSDART00000137136.2">
    <property type="protein sequence ID" value="ENSDARP00000122095.1"/>
    <property type="gene ID" value="ENSDARG00000003684.10"/>
</dbReference>
<feature type="domain" description="Fibronectin type-III" evidence="9">
    <location>
        <begin position="551"/>
        <end position="652"/>
    </location>
</feature>
<dbReference type="FunFam" id="2.60.40.10:FF:000502">
    <property type="entry name" value="obscurin-like protein 1 isoform X2"/>
    <property type="match status" value="1"/>
</dbReference>
<dbReference type="Proteomes" id="UP000000437">
    <property type="component" value="Chromosome 6"/>
</dbReference>
<dbReference type="InterPro" id="IPR013098">
    <property type="entry name" value="Ig_I-set"/>
</dbReference>
<dbReference type="Gene3D" id="2.60.40.10">
    <property type="entry name" value="Immunoglobulins"/>
    <property type="match status" value="21"/>
</dbReference>
<dbReference type="FunFam" id="2.60.40.10:FF:000241">
    <property type="entry name" value="obscurin-like protein 1 isoform X2"/>
    <property type="match status" value="2"/>
</dbReference>
<feature type="domain" description="Ig-like" evidence="8">
    <location>
        <begin position="1126"/>
        <end position="1197"/>
    </location>
</feature>
<feature type="domain" description="Ig-like" evidence="8">
    <location>
        <begin position="1830"/>
        <end position="1901"/>
    </location>
</feature>
<dbReference type="Pfam" id="PF07679">
    <property type="entry name" value="I-set"/>
    <property type="match status" value="16"/>
</dbReference>
<dbReference type="SMART" id="SM00408">
    <property type="entry name" value="IGc2"/>
    <property type="match status" value="13"/>
</dbReference>
<dbReference type="STRING" id="7955.ENSDARP00000122095"/>
<dbReference type="InterPro" id="IPR003598">
    <property type="entry name" value="Ig_sub2"/>
</dbReference>
<dbReference type="Bgee" id="ENSDARG00000003684">
    <property type="expression patterns" value="Expressed in muscle tissue and 11 other cell types or tissues"/>
</dbReference>
<comment type="subcellular location">
    <subcellularLocation>
        <location evidence="1">Cytoplasm</location>
    </subcellularLocation>
</comment>
<evidence type="ECO:0000313" key="12">
    <source>
        <dbReference type="RefSeq" id="NP_001121829.1"/>
    </source>
</evidence>
<dbReference type="CDD" id="cd00063">
    <property type="entry name" value="FN3"/>
    <property type="match status" value="1"/>
</dbReference>
<reference evidence="12" key="6">
    <citation type="submission" date="2025-04" db="UniProtKB">
        <authorList>
            <consortium name="RefSeq"/>
        </authorList>
    </citation>
    <scope>IDENTIFICATION</scope>
    <source>
        <strain evidence="12">Tuebingen</strain>
    </source>
</reference>
<dbReference type="RefSeq" id="NP_001121829.1">
    <property type="nucleotide sequence ID" value="NM_001128357.1"/>
</dbReference>
<sequence>MDVFGGAPRVLGYPRPVLVKCGTDAVLKCQIGGDPQPDVIWERKNESIHPEGRYRITQDGKVYTLNISGVTMEDAGQYICRAKNNIGETYAAATLKVQEETQEQQTQPAQAPPPQQNDVQVIPPEQDMKMKIQQQVGVEKKKDPFQDSKPYFLIKPLSLRVDRGEDAAFSCKITGDPLPQVVWEKDGKQLNEIYESAHYHVGQQDGGWFQLKIFKTRTPDGGVYMCKAVNKHGEAITGAVLLVEPIPEHREGSMTNGYTNGHYSPQHSRAKHSKEPHLNVSKAKKFTVTEGKHAKFRCYVTGKPKPEIVWKRNGEIIMPSRRHLIFEDREGYYTLKVLYCKQQDTGLYICAASNALGNTLSAVQLSVKGPPVRFKRALQDSEFRERDVAVLECEVPEESISTAWYLEDQRLQHGNKYNMEQKGTWRRLTIQNVGADDDGVYLCEMPDGGKTIAELAVKGTIVKKLPRRLEVMEGENAAFFVEVEQDDMDICWFKDGLQLQETHQTIIKSFGKTHILVFVNTSYQDSGTITFMAGRSTTSSKLRVKTARHCPPICPVGVQMNTDCCQNGVVLSWSPSPNLQNSTTKSVYVLERQEVGSQEWQRCLTTETGTSAEVLGDSVPCEGDFRFRICCVNKYGRSGHVEFPKVVHLAPGPKIKSPLKNAVVTEGEDAVFSIELSSELIGTWFLNSQQLQQSEHFSMTQSKNQHILRIRQVPNVYDGAEITFIATGVRDSASLQIKVCEVKFLPLSEMDTKKSTELGNPIVLYCEVSQPTATVQWFKDGKELHAEDGLNIQSDGNMRRIIIHSAEYSHSGVYTCQSNNDILTFNVNVEAPPVLFKEIKAEERQKSAMELDPVVLTCEISQPEAPSCWFKDGVAVFQSDNITIQSEGNMRRLIIRSAELVDAGTYTCQAGDQTMSFSVNIKEPPITIVDPKDDIHMERYVSEEIVLNCELSRSNGEVQWFKDGLKLQETDNIRLSAEGPYRRVIIFCASKRDSGEYVCDAGGDSVFFQLLITEAPVRFVSPSESEVEVCIMSSEKLVLNCEISKADAEVCWFCDGMEVDENDNLKLEDDGIYRRLVIPCTTIDDSAEYVCETADDAVTFWVKIEEPPVKLSSSKQSGSITESFAGDPVILELEVSRENAEVCWMKDGMKVEESSNITITENGLTRKITIHCPTLKDSGIYTCNAIDDTMDFKVKITEAPVTILNKDQIKNEHKVMLYDDVVMECELSSANGVVTWYKNGSPIEENERFCLEEEGTFRSLVILCAELQDSGEYTLDAKNDTFSFHVTVQEPSVKIIGNSGDPDYQEMVTGDDLILACEVSRANAPVKWLFNEKVLIPDERTHIESQGTLRKLTISNILVSDSGKYMCDAVDDKMLTVVKVQVPRVVEFLTELHNTTVMEGEDAMFKCVVSPDDVQLVWLMDGEPIKPSDRFQIEQNSLCHTLIIHKVQLLDSSRITAEAEGLISKASLKVQEAQVLFTKRMEAVMAEEFGEATLETEVSLESGEVQWMRQGVVIQPGPKHKLSQNGCKRILTITNLSLSDRGTYRCETLHDRTQVKLNVEPRKIAIRKGMMDVETFERETASFEVELSHTDVEGVWQKDGLRIKPNNNWRVSSNGRVHGLTLSNLTMEDTGSIVFSAEGLRNTARLVVKETPVAIFKKLSDVRIEEESSVVLECELSRPNVDVRWQKNGIELKSSKTLRIYSMGRKRCLQILECSISDSGLYTCEIGDLSTSCKLEVYEHELELITGLEDLWIKEDQNAVFMCELSMEDMPGEWYKNGSRIRPTSTIKTRTEGTKHFLLICNVKAEDSGEIKFVSKQVESVACLEVEELPVSIVRPLRDRTALEKHRVILECTVSSPNCDVTWYRENEELESTEHMEIIQEGCYHKLVIQQVALEDEGTYSIEVGEHTSIAKLMVEAQSILVVKSIEDVEVRAPETAFFLCEVSVALIKPPVWTLNGETLQSGPNVRIDNQGTVHKLTFKTTSSDMSGTVKFTTGKAKTTAKLTVL</sequence>
<evidence type="ECO:0000256" key="2">
    <source>
        <dbReference type="ARBA" id="ARBA00022490"/>
    </source>
</evidence>
<reference evidence="12" key="5">
    <citation type="journal article" date="2018" name="PLoS ONE">
        <title>A transcriptomics analysis of the Tbx5 paralogues in zebrafish.</title>
        <authorList>
            <person name="Boyle Anderson E.A.T."/>
            <person name="Ho R.K."/>
        </authorList>
    </citation>
    <scope>NUCLEOTIDE SEQUENCE</scope>
    <source>
        <strain evidence="12">Tuebingen</strain>
    </source>
</reference>
<dbReference type="FunFam" id="2.60.40.10:FF:001752">
    <property type="entry name" value="obscurin-like isoform X3"/>
    <property type="match status" value="1"/>
</dbReference>
<dbReference type="FunFam" id="2.60.40.10:FF:000211">
    <property type="entry name" value="Obscurin-like protein 1"/>
    <property type="match status" value="8"/>
</dbReference>
<dbReference type="PANTHER" id="PTHR35971:SF3">
    <property type="entry name" value="OBSCURIN-LIKE PROTEIN 1 ISOFORM X1"/>
    <property type="match status" value="1"/>
</dbReference>
<dbReference type="OMA" id="CSLEVYH"/>
<feature type="compositionally biased region" description="Polar residues" evidence="7">
    <location>
        <begin position="253"/>
        <end position="267"/>
    </location>
</feature>
<dbReference type="FunFam" id="2.60.40.10:FF:002420">
    <property type="entry name" value="Obscurin-like 1b"/>
    <property type="match status" value="1"/>
</dbReference>
<feature type="domain" description="Ig-like" evidence="8">
    <location>
        <begin position="8"/>
        <end position="96"/>
    </location>
</feature>
<keyword evidence="2" id="KW-0963">Cytoplasm</keyword>
<dbReference type="PROSITE" id="PS50835">
    <property type="entry name" value="IG_LIKE"/>
    <property type="match status" value="14"/>
</dbReference>
<name>M9MMC0_DANRE</name>
<keyword evidence="4" id="KW-0677">Repeat</keyword>
<feature type="domain" description="Ig-like" evidence="8">
    <location>
        <begin position="746"/>
        <end position="828"/>
    </location>
</feature>
<reference evidence="12" key="4">
    <citation type="journal article" date="2016" name="BMC Genomics">
        <title>Gene evolution and gene expression after whole genome duplication in fish: the PhyloFish database.</title>
        <authorList>
            <person name="Pasquier J."/>
            <person name="Cabau C."/>
            <person name="Nguyen T."/>
            <person name="Jouanno E."/>
            <person name="Severac D."/>
            <person name="Braasch I."/>
            <person name="Journot L."/>
            <person name="Pontarotti P."/>
            <person name="Klopp C."/>
            <person name="Postlethwait J.H."/>
            <person name="Guiguen Y."/>
            <person name="Bobe J."/>
        </authorList>
    </citation>
    <scope>NUCLEOTIDE SEQUENCE</scope>
    <source>
        <strain evidence="12">Tuebingen</strain>
    </source>
</reference>
<reference evidence="10" key="3">
    <citation type="submission" date="2013-04" db="UniProtKB">
        <authorList>
            <consortium name="Ensembl"/>
        </authorList>
    </citation>
    <scope>IDENTIFICATION</scope>
    <source>
        <strain evidence="10">Tuebingen</strain>
    </source>
</reference>
<evidence type="ECO:0000259" key="8">
    <source>
        <dbReference type="PROSITE" id="PS50835"/>
    </source>
</evidence>
<evidence type="ECO:0000313" key="10">
    <source>
        <dbReference type="Ensembl" id="ENSDARP00000122095"/>
    </source>
</evidence>
<feature type="domain" description="Ig-like" evidence="8">
    <location>
        <begin position="1652"/>
        <end position="1736"/>
    </location>
</feature>
<dbReference type="eggNOG" id="ENOG502QPJJ">
    <property type="taxonomic scope" value="Eukaryota"/>
</dbReference>
<reference evidence="10 11" key="2">
    <citation type="journal article" date="2013" name="Nature">
        <title>The zebrafish reference genome sequence and its relationship to the human genome.</title>
        <authorList>
            <consortium name="Genome Reference Consortium Zebrafish"/>
            <person name="Howe K."/>
            <person name="Clark M.D."/>
            <person name="Torroja C.F."/>
            <person name="Torrance J."/>
            <person name="Berthelot C."/>
            <person name="Muffato M."/>
            <person name="Collins J.E."/>
            <person name="Humphray S."/>
            <person name="McLaren K."/>
            <person name="Matthews L."/>
            <person name="McLaren S."/>
            <person name="Sealy I."/>
            <person name="Caccamo M."/>
            <person name="Churcher C."/>
            <person name="Scott C."/>
            <person name="Barrett J.C."/>
            <person name="Koch R."/>
            <person name="Rauch G.J."/>
            <person name="White S."/>
            <person name="Chow W."/>
            <person name="Kilian B."/>
            <person name="Quintais L.T."/>
            <person name="Guerra-Assuncao J.A."/>
            <person name="Zhou Y."/>
            <person name="Gu Y."/>
            <person name="Yen J."/>
            <person name="Vogel J.H."/>
            <person name="Eyre T."/>
            <person name="Redmond S."/>
            <person name="Banerjee R."/>
            <person name="Chi J."/>
            <person name="Fu B."/>
            <person name="Langley E."/>
            <person name="Maguire S.F."/>
            <person name="Laird G.K."/>
            <person name="Lloyd D."/>
            <person name="Kenyon E."/>
            <person name="Donaldson S."/>
            <person name="Sehra H."/>
            <person name="Almeida-King J."/>
            <person name="Loveland J."/>
            <person name="Trevanion S."/>
            <person name="Jones M."/>
            <person name="Quail M."/>
            <person name="Willey D."/>
            <person name="Hunt A."/>
            <person name="Burton J."/>
            <person name="Sims S."/>
            <person name="McLay K."/>
            <person name="Plumb B."/>
            <person name="Davis J."/>
            <person name="Clee C."/>
            <person name="Oliver K."/>
            <person name="Clark R."/>
            <person name="Riddle C."/>
            <person name="Elliot D."/>
            <person name="Eliott D."/>
            <person name="Threadgold G."/>
            <person name="Harden G."/>
            <person name="Ware D."/>
            <person name="Begum S."/>
            <person name="Mortimore B."/>
            <person name="Mortimer B."/>
            <person name="Kerry G."/>
            <person name="Heath P."/>
            <person name="Phillimore B."/>
            <person name="Tracey A."/>
            <person name="Corby N."/>
            <person name="Dunn M."/>
            <person name="Johnson C."/>
            <person name="Wood J."/>
            <person name="Clark S."/>
            <person name="Pelan S."/>
            <person name="Griffiths G."/>
            <person name="Smith M."/>
            <person name="Glithero R."/>
            <person name="Howden P."/>
            <person name="Barker N."/>
            <person name="Lloyd C."/>
            <person name="Stevens C."/>
            <person name="Harley J."/>
            <person name="Holt K."/>
            <person name="Panagiotidis G."/>
            <person name="Lovell J."/>
            <person name="Beasley H."/>
            <person name="Henderson C."/>
            <person name="Gordon D."/>
            <person name="Auger K."/>
            <person name="Wright D."/>
            <person name="Collins J."/>
            <person name="Raisen C."/>
            <person name="Dyer L."/>
            <person name="Leung K."/>
            <person name="Robertson L."/>
            <person name="Ambridge K."/>
            <person name="Leongamornlert D."/>
            <person name="McGuire S."/>
            <person name="Gilderthorp R."/>
            <person name="Griffiths C."/>
            <person name="Manthravadi D."/>
            <person name="Nichol S."/>
            <person name="Barker G."/>
            <person name="Whitehead S."/>
            <person name="Kay M."/>
            <person name="Brown J."/>
            <person name="Murnane C."/>
            <person name="Gray E."/>
            <person name="Humphries M."/>
            <person name="Sycamore N."/>
            <person name="Barker D."/>
            <person name="Saunders D."/>
            <person name="Wallis J."/>
            <person name="Babbage A."/>
            <person name="Hammond S."/>
            <person name="Mashreghi-Mohammadi M."/>
            <person name="Barr L."/>
            <person name="Martin S."/>
            <person name="Wray P."/>
            <person name="Ellington A."/>
            <person name="Matthews N."/>
            <person name="Ellwood M."/>
            <person name="Woodmansey R."/>
            <person name="Clark G."/>
            <person name="Cooper J."/>
            <person name="Cooper J."/>
            <person name="Tromans A."/>
            <person name="Grafham D."/>
            <person name="Skuce C."/>
            <person name="Pandian R."/>
            <person name="Andrews R."/>
            <person name="Harrison E."/>
            <person name="Kimberley A."/>
            <person name="Garnett J."/>
            <person name="Fosker N."/>
            <person name="Hall R."/>
            <person name="Garner P."/>
            <person name="Kelly D."/>
            <person name="Bird C."/>
            <person name="Palmer S."/>
            <person name="Gehring I."/>
            <person name="Berger A."/>
            <person name="Dooley C.M."/>
            <person name="Ersan-Urun Z."/>
            <person name="Eser C."/>
            <person name="Geiger H."/>
            <person name="Geisler M."/>
            <person name="Karotki L."/>
            <person name="Kirn A."/>
            <person name="Konantz J."/>
            <person name="Konantz M."/>
            <person name="Oberlander M."/>
            <person name="Rudolph-Geiger S."/>
            <person name="Teucke M."/>
            <person name="Lanz C."/>
            <person name="Raddatz G."/>
            <person name="Osoegawa K."/>
            <person name="Zhu B."/>
            <person name="Rapp A."/>
            <person name="Widaa S."/>
            <person name="Langford C."/>
            <person name="Yang F."/>
            <person name="Schuster S.C."/>
            <person name="Carter N.P."/>
            <person name="Harrow J."/>
            <person name="Ning Z."/>
            <person name="Herrero J."/>
            <person name="Searle S.M."/>
            <person name="Enright A."/>
            <person name="Geisler R."/>
            <person name="Plasterk R.H."/>
            <person name="Lee C."/>
            <person name="Westerfield M."/>
            <person name="de Jong P.J."/>
            <person name="Zon L.I."/>
            <person name="Postlethwait J.H."/>
            <person name="Nusslein-Volhard C."/>
            <person name="Hubbard T.J."/>
            <person name="Roest Crollius H."/>
            <person name="Rogers J."/>
            <person name="Stemple D.L."/>
        </authorList>
    </citation>
    <scope>NUCLEOTIDE SEQUENCE [LARGE SCALE GENOMIC DNA]</scope>
    <source>
        <strain evidence="10">Tuebingen</strain>
    </source>
</reference>
<dbReference type="SUPFAM" id="SSF49265">
    <property type="entry name" value="Fibronectin type III"/>
    <property type="match status" value="1"/>
</dbReference>
<feature type="domain" description="Ig-like" evidence="8">
    <location>
        <begin position="150"/>
        <end position="237"/>
    </location>
</feature>
<feature type="domain" description="Ig-like" evidence="8">
    <location>
        <begin position="276"/>
        <end position="366"/>
    </location>
</feature>
<dbReference type="FunFam" id="2.60.40.10:FF:000464">
    <property type="entry name" value="Putative obscurin-like protein 1"/>
    <property type="match status" value="1"/>
</dbReference>
<dbReference type="CTD" id="796577"/>
<dbReference type="GO" id="GO:0005737">
    <property type="term" value="C:cytoplasm"/>
    <property type="evidence" value="ECO:0007669"/>
    <property type="project" value="UniProtKB-SubCell"/>
</dbReference>
<dbReference type="SMR" id="M9MMC0"/>
<dbReference type="PROSITE" id="PS50853">
    <property type="entry name" value="FN3"/>
    <property type="match status" value="1"/>
</dbReference>
<evidence type="ECO:0000256" key="7">
    <source>
        <dbReference type="SAM" id="MobiDB-lite"/>
    </source>
</evidence>
<dbReference type="OrthoDB" id="9355041at2759"/>
<dbReference type="FunFam" id="2.60.40.10:FF:001811">
    <property type="entry name" value="Obscurin like 1"/>
    <property type="match status" value="1"/>
</dbReference>
<accession>A0A8M1NHC1</accession>
<dbReference type="PhylomeDB" id="M9MMC0"/>
<dbReference type="ZFIN" id="ZDB-GENE-060503-649">
    <property type="gene designation" value="obsl1a"/>
</dbReference>
<keyword evidence="6" id="KW-0393">Immunoglobulin domain</keyword>
<dbReference type="SMART" id="SM00409">
    <property type="entry name" value="IG"/>
    <property type="match status" value="20"/>
</dbReference>
<organism evidence="10">
    <name type="scientific">Danio rerio</name>
    <name type="common">Zebrafish</name>
    <name type="synonym">Brachydanio rerio</name>
    <dbReference type="NCBI Taxonomy" id="7955"/>
    <lineage>
        <taxon>Eukaryota</taxon>
        <taxon>Metazoa</taxon>
        <taxon>Chordata</taxon>
        <taxon>Craniata</taxon>
        <taxon>Vertebrata</taxon>
        <taxon>Euteleostomi</taxon>
        <taxon>Actinopterygii</taxon>
        <taxon>Neopterygii</taxon>
        <taxon>Teleostei</taxon>
        <taxon>Ostariophysi</taxon>
        <taxon>Cypriniformes</taxon>
        <taxon>Danionidae</taxon>
        <taxon>Danioninae</taxon>
        <taxon>Danio</taxon>
    </lineage>
</organism>
<dbReference type="SUPFAM" id="SSF48726">
    <property type="entry name" value="Immunoglobulin"/>
    <property type="match status" value="20"/>
</dbReference>
<dbReference type="InterPro" id="IPR052385">
    <property type="entry name" value="Obscurin/Obscurin-like_Reg"/>
</dbReference>
<evidence type="ECO:0000256" key="3">
    <source>
        <dbReference type="ARBA" id="ARBA00022553"/>
    </source>
</evidence>
<keyword evidence="11" id="KW-1185">Reference proteome</keyword>
<feature type="domain" description="Ig-like" evidence="8">
    <location>
        <begin position="1022"/>
        <end position="1121"/>
    </location>
</feature>
<dbReference type="Pfam" id="PF13927">
    <property type="entry name" value="Ig_3"/>
    <property type="match status" value="1"/>
</dbReference>
<dbReference type="InterPro" id="IPR013783">
    <property type="entry name" value="Ig-like_fold"/>
</dbReference>
<feature type="domain" description="Ig-like" evidence="8">
    <location>
        <begin position="832"/>
        <end position="918"/>
    </location>
</feature>
<dbReference type="KEGG" id="dre:796577"/>
<feature type="domain" description="Ig-like" evidence="8">
    <location>
        <begin position="1200"/>
        <end position="1287"/>
    </location>
</feature>
<feature type="region of interest" description="Disordered" evidence="7">
    <location>
        <begin position="251"/>
        <end position="279"/>
    </location>
</feature>
<keyword evidence="5" id="KW-1015">Disulfide bond</keyword>
<evidence type="ECO:0000256" key="4">
    <source>
        <dbReference type="ARBA" id="ARBA00022737"/>
    </source>
</evidence>
<dbReference type="InterPro" id="IPR003599">
    <property type="entry name" value="Ig_sub"/>
</dbReference>
<dbReference type="GeneID" id="796577"/>
<keyword evidence="3" id="KW-0597">Phosphoprotein</keyword>
<dbReference type="PANTHER" id="PTHR35971">
    <property type="entry name" value="SI:DKEY-31G6.6"/>
    <property type="match status" value="1"/>
</dbReference>
<feature type="domain" description="Ig-like" evidence="8">
    <location>
        <begin position="1291"/>
        <end position="1378"/>
    </location>
</feature>
<evidence type="ECO:0000256" key="5">
    <source>
        <dbReference type="ARBA" id="ARBA00023157"/>
    </source>
</evidence>
<proteinExistence type="predicted"/>
<dbReference type="GO" id="GO:0004687">
    <property type="term" value="F:myosin light chain kinase activity"/>
    <property type="evidence" value="ECO:0007669"/>
    <property type="project" value="UniProtKB-EC"/>
</dbReference>
<dbReference type="InterPro" id="IPR007110">
    <property type="entry name" value="Ig-like_dom"/>
</dbReference>
<dbReference type="AGR" id="ZFIN:ZDB-GENE-060503-649"/>
<dbReference type="InterPro" id="IPR036116">
    <property type="entry name" value="FN3_sf"/>
</dbReference>
<gene>
    <name evidence="10 12 13" type="primary">obsl1a</name>
    <name evidence="12" type="synonym">si:dkey-91f15.5</name>
</gene>
<accession>M9MMC0</accession>
<evidence type="ECO:0000256" key="1">
    <source>
        <dbReference type="ARBA" id="ARBA00004496"/>
    </source>
</evidence>
<dbReference type="GeneTree" id="ENSGT00940000156702"/>
<evidence type="ECO:0000313" key="11">
    <source>
        <dbReference type="Proteomes" id="UP000000437"/>
    </source>
</evidence>
<reference evidence="12" key="1">
    <citation type="journal article" date="2007" name="Genomics">
        <title>Obscurin-like 1, OBSL1, is a novel cytoskeletal protein related to obscurin.</title>
        <authorList>
            <person name="Geisler S.B."/>
            <person name="Robinson D."/>
            <person name="Hauringa M."/>
            <person name="Raeker M.O."/>
            <person name="Borisov A.B."/>
            <person name="Westfall M.V."/>
            <person name="Russell M.W."/>
        </authorList>
    </citation>
    <scope>NUCLEOTIDE SEQUENCE</scope>
    <source>
        <strain evidence="12">Tuebingen</strain>
    </source>
</reference>
<feature type="region of interest" description="Disordered" evidence="7">
    <location>
        <begin position="98"/>
        <end position="117"/>
    </location>
</feature>
<dbReference type="EMBL" id="BX005391">
    <property type="status" value="NOT_ANNOTATED_CDS"/>
    <property type="molecule type" value="Genomic_DNA"/>
</dbReference>
<feature type="domain" description="Ig-like" evidence="8">
    <location>
        <begin position="1383"/>
        <end position="1558"/>
    </location>
</feature>